<dbReference type="AlphaFoldDB" id="A0A7J3UZD0"/>
<proteinExistence type="predicted"/>
<protein>
    <recommendedName>
        <fullName evidence="2">Deoxyribose-phosphate aldolase</fullName>
        <ecNumber evidence="2">4.1.2.4</ecNumber>
    </recommendedName>
</protein>
<sequence>MSIQGRIKDLVPVSLAQAVEYTDLRKEITYADVERLCYKAVVHKFAAVVVPSALVKLAATYLKDSPVRVATVIAYPYGTESLEAKVCEIETALVDGANELDVVPHFGAIRAGRWDVVEKELKAVRRAAADRTLKLVLEAQCLSKEELDHLVKIAAAMGFQFVVNATGFRLVSTKPETAGRASPELVSSLVKIGAGQIRVKAAGGIREVADAQALIVAGATRVAIIAEAGVLRAPNA</sequence>
<dbReference type="PANTHER" id="PTHR10889:SF1">
    <property type="entry name" value="DEOXYRIBOSE-PHOSPHATE ALDOLASE"/>
    <property type="match status" value="1"/>
</dbReference>
<evidence type="ECO:0000256" key="1">
    <source>
        <dbReference type="ARBA" id="ARBA00022490"/>
    </source>
</evidence>
<dbReference type="InterPro" id="IPR011343">
    <property type="entry name" value="DeoC"/>
</dbReference>
<organism evidence="3">
    <name type="scientific">Candidatus Methanosuratincola petrocarbonis</name>
    <name type="common">ex Vanwonterghem et al. 2016</name>
    <dbReference type="NCBI Taxonomy" id="1867261"/>
    <lineage>
        <taxon>Archaea</taxon>
        <taxon>Thermoproteota</taxon>
        <taxon>Methanosuratincolia</taxon>
        <taxon>Candidatus Methanomethylicales</taxon>
        <taxon>Candidatus Methanomethylicaceae</taxon>
        <taxon>Candidatus Methanosuratincola (ex Vanwonterghem et al. 2016)</taxon>
    </lineage>
</organism>
<comment type="caution">
    <text evidence="3">The sequence shown here is derived from an EMBL/GenBank/DDBJ whole genome shotgun (WGS) entry which is preliminary data.</text>
</comment>
<dbReference type="Pfam" id="PF01791">
    <property type="entry name" value="DeoC"/>
    <property type="match status" value="1"/>
</dbReference>
<keyword evidence="3" id="KW-0456">Lyase</keyword>
<accession>A0A7J3UZD0</accession>
<dbReference type="GO" id="GO:0009264">
    <property type="term" value="P:deoxyribonucleotide catabolic process"/>
    <property type="evidence" value="ECO:0007669"/>
    <property type="project" value="UniProtKB-UniRule"/>
</dbReference>
<reference evidence="3" key="1">
    <citation type="journal article" date="2020" name="mSystems">
        <title>Genome- and Community-Level Interaction Insights into Carbon Utilization and Element Cycling Functions of Hydrothermarchaeota in Hydrothermal Sediment.</title>
        <authorList>
            <person name="Zhou Z."/>
            <person name="Liu Y."/>
            <person name="Xu W."/>
            <person name="Pan J."/>
            <person name="Luo Z.H."/>
            <person name="Li M."/>
        </authorList>
    </citation>
    <scope>NUCLEOTIDE SEQUENCE [LARGE SCALE GENOMIC DNA]</scope>
    <source>
        <strain evidence="3">SpSt-1038</strain>
    </source>
</reference>
<dbReference type="GO" id="GO:0004139">
    <property type="term" value="F:deoxyribose-phosphate aldolase activity"/>
    <property type="evidence" value="ECO:0007669"/>
    <property type="project" value="UniProtKB-UniRule"/>
</dbReference>
<name>A0A7J3UZD0_9CREN</name>
<dbReference type="GO" id="GO:0005737">
    <property type="term" value="C:cytoplasm"/>
    <property type="evidence" value="ECO:0007669"/>
    <property type="project" value="InterPro"/>
</dbReference>
<dbReference type="PANTHER" id="PTHR10889">
    <property type="entry name" value="DEOXYRIBOSE-PHOSPHATE ALDOLASE"/>
    <property type="match status" value="1"/>
</dbReference>
<dbReference type="EC" id="4.1.2.4" evidence="2"/>
<dbReference type="NCBIfam" id="TIGR00126">
    <property type="entry name" value="deoC"/>
    <property type="match status" value="1"/>
</dbReference>
<dbReference type="Gene3D" id="3.20.20.70">
    <property type="entry name" value="Aldolase class I"/>
    <property type="match status" value="1"/>
</dbReference>
<dbReference type="SMART" id="SM01133">
    <property type="entry name" value="DeoC"/>
    <property type="match status" value="1"/>
</dbReference>
<evidence type="ECO:0000256" key="2">
    <source>
        <dbReference type="NCBIfam" id="TIGR00126"/>
    </source>
</evidence>
<dbReference type="EMBL" id="DRVT01000045">
    <property type="protein sequence ID" value="HHI49226.1"/>
    <property type="molecule type" value="Genomic_DNA"/>
</dbReference>
<dbReference type="InterPro" id="IPR002915">
    <property type="entry name" value="DeoC/FbaB/LacD_aldolase"/>
</dbReference>
<keyword evidence="1" id="KW-0963">Cytoplasm</keyword>
<dbReference type="GO" id="GO:0016052">
    <property type="term" value="P:carbohydrate catabolic process"/>
    <property type="evidence" value="ECO:0007669"/>
    <property type="project" value="TreeGrafter"/>
</dbReference>
<dbReference type="InterPro" id="IPR013785">
    <property type="entry name" value="Aldolase_TIM"/>
</dbReference>
<gene>
    <name evidence="3" type="primary">deoC</name>
    <name evidence="3" type="ORF">ENL91_03545</name>
</gene>
<evidence type="ECO:0000313" key="3">
    <source>
        <dbReference type="EMBL" id="HHI49226.1"/>
    </source>
</evidence>
<dbReference type="PIRSF" id="PIRSF001357">
    <property type="entry name" value="DeoC"/>
    <property type="match status" value="1"/>
</dbReference>
<dbReference type="SUPFAM" id="SSF51569">
    <property type="entry name" value="Aldolase"/>
    <property type="match status" value="1"/>
</dbReference>